<keyword evidence="7 13" id="KW-0378">Hydrolase</keyword>
<keyword evidence="9 13" id="KW-0238">DNA-binding</keyword>
<dbReference type="GO" id="GO:0008821">
    <property type="term" value="F:crossover junction DNA endonuclease activity"/>
    <property type="evidence" value="ECO:0007669"/>
    <property type="project" value="UniProtKB-UniRule"/>
</dbReference>
<dbReference type="AlphaFoldDB" id="A0A1F6PE81"/>
<dbReference type="EC" id="3.1.21.10" evidence="13 14"/>
<keyword evidence="3 13" id="KW-0540">Nuclease</keyword>
<keyword evidence="4 13" id="KW-0479">Metal-binding</keyword>
<organism evidence="15 16">
    <name type="scientific">Candidatus Magasanikbacteria bacterium RIFOXYD2_FULL_41_14</name>
    <dbReference type="NCBI Taxonomy" id="1798709"/>
    <lineage>
        <taxon>Bacteria</taxon>
        <taxon>Candidatus Magasanikiibacteriota</taxon>
    </lineage>
</organism>
<feature type="binding site" evidence="13">
    <location>
        <position position="142"/>
    </location>
    <ligand>
        <name>Mg(2+)</name>
        <dbReference type="ChEBI" id="CHEBI:18420"/>
        <label>1</label>
    </ligand>
</feature>
<dbReference type="GO" id="GO:0006281">
    <property type="term" value="P:DNA repair"/>
    <property type="evidence" value="ECO:0007669"/>
    <property type="project" value="UniProtKB-UniRule"/>
</dbReference>
<dbReference type="STRING" id="1798709.A2538_01660"/>
<feature type="binding site" evidence="13">
    <location>
        <position position="7"/>
    </location>
    <ligand>
        <name>Mg(2+)</name>
        <dbReference type="ChEBI" id="CHEBI:18420"/>
        <label>1</label>
    </ligand>
</feature>
<evidence type="ECO:0000256" key="14">
    <source>
        <dbReference type="NCBIfam" id="TIGR00228"/>
    </source>
</evidence>
<dbReference type="InterPro" id="IPR036397">
    <property type="entry name" value="RNaseH_sf"/>
</dbReference>
<evidence type="ECO:0000256" key="2">
    <source>
        <dbReference type="ARBA" id="ARBA00022490"/>
    </source>
</evidence>
<comment type="subunit">
    <text evidence="13">Homodimer which binds Holliday junction (HJ) DNA. The HJ becomes 2-fold symmetrical on binding to RuvC with unstacked arms; it has a different conformation from HJ DNA in complex with RuvA. In the full resolvosome a probable DNA-RuvA(4)-RuvB(12)-RuvC(2) complex forms which resolves the HJ.</text>
</comment>
<comment type="caution">
    <text evidence="15">The sequence shown here is derived from an EMBL/GenBank/DDBJ whole genome shotgun (WGS) entry which is preliminary data.</text>
</comment>
<gene>
    <name evidence="13" type="primary">ruvC</name>
    <name evidence="15" type="ORF">A2538_01660</name>
</gene>
<dbReference type="FunFam" id="3.30.420.10:FF:000002">
    <property type="entry name" value="Crossover junction endodeoxyribonuclease RuvC"/>
    <property type="match status" value="1"/>
</dbReference>
<evidence type="ECO:0000256" key="10">
    <source>
        <dbReference type="ARBA" id="ARBA00023172"/>
    </source>
</evidence>
<dbReference type="Gene3D" id="3.30.420.10">
    <property type="entry name" value="Ribonuclease H-like superfamily/Ribonuclease H"/>
    <property type="match status" value="1"/>
</dbReference>
<proteinExistence type="inferred from homology"/>
<evidence type="ECO:0000256" key="13">
    <source>
        <dbReference type="HAMAP-Rule" id="MF_00034"/>
    </source>
</evidence>
<dbReference type="PRINTS" id="PR00696">
    <property type="entry name" value="RSOLVASERUVC"/>
</dbReference>
<comment type="function">
    <text evidence="13">The RuvA-RuvB-RuvC complex processes Holliday junction (HJ) DNA during genetic recombination and DNA repair. Endonuclease that resolves HJ intermediates. Cleaves cruciform DNA by making single-stranded nicks across the HJ at symmetrical positions within the homologous arms, yielding a 5'-phosphate and a 3'-hydroxyl group; requires a central core of homology in the junction. The consensus cleavage sequence is 5'-(A/T)TT(C/G)-3'. Cleavage occurs on the 3'-side of the TT dinucleotide at the point of strand exchange. HJ branch migration catalyzed by RuvA-RuvB allows RuvC to scan DNA until it finds its consensus sequence, where it cleaves and resolves the cruciform DNA.</text>
</comment>
<dbReference type="NCBIfam" id="NF000711">
    <property type="entry name" value="PRK00039.2-1"/>
    <property type="match status" value="1"/>
</dbReference>
<dbReference type="GO" id="GO:0005737">
    <property type="term" value="C:cytoplasm"/>
    <property type="evidence" value="ECO:0007669"/>
    <property type="project" value="UniProtKB-SubCell"/>
</dbReference>
<dbReference type="PANTHER" id="PTHR30194">
    <property type="entry name" value="CROSSOVER JUNCTION ENDODEOXYRIBONUCLEASE RUVC"/>
    <property type="match status" value="1"/>
</dbReference>
<feature type="active site" evidence="13">
    <location>
        <position position="7"/>
    </location>
</feature>
<evidence type="ECO:0000256" key="4">
    <source>
        <dbReference type="ARBA" id="ARBA00022723"/>
    </source>
</evidence>
<dbReference type="CDD" id="cd16962">
    <property type="entry name" value="RuvC"/>
    <property type="match status" value="1"/>
</dbReference>
<feature type="active site" evidence="13">
    <location>
        <position position="142"/>
    </location>
</feature>
<evidence type="ECO:0000256" key="12">
    <source>
        <dbReference type="ARBA" id="ARBA00029354"/>
    </source>
</evidence>
<evidence type="ECO:0000256" key="11">
    <source>
        <dbReference type="ARBA" id="ARBA00023204"/>
    </source>
</evidence>
<keyword evidence="6 13" id="KW-0227">DNA damage</keyword>
<accession>A0A1F6PE81</accession>
<dbReference type="EMBL" id="MFRE01000010">
    <property type="protein sequence ID" value="OGH94254.1"/>
    <property type="molecule type" value="Genomic_DNA"/>
</dbReference>
<dbReference type="GO" id="GO:0003677">
    <property type="term" value="F:DNA binding"/>
    <property type="evidence" value="ECO:0007669"/>
    <property type="project" value="UniProtKB-KW"/>
</dbReference>
<keyword evidence="8 13" id="KW-0460">Magnesium</keyword>
<evidence type="ECO:0000256" key="3">
    <source>
        <dbReference type="ARBA" id="ARBA00022722"/>
    </source>
</evidence>
<evidence type="ECO:0000313" key="15">
    <source>
        <dbReference type="EMBL" id="OGH94254.1"/>
    </source>
</evidence>
<keyword evidence="2 13" id="KW-0963">Cytoplasm</keyword>
<sequence length="160" mass="17667">MRIIGIDPGFGRMGYGVIESSNKGRTWSALTWGCLETSAKKTLIARLQELRDKINELVKEFKPTAASVEKLYFFNNAKTAMDVGQARGVILLTLLDHDLKIYEFTPLEIKQALTGYGRAEKSQMQKMAAMVLGVKEKIKSDDAADALAGAYCAAVNFKIK</sequence>
<comment type="catalytic activity">
    <reaction evidence="12 13">
        <text>Endonucleolytic cleavage at a junction such as a reciprocal single-stranded crossover between two homologous DNA duplexes (Holliday junction).</text>
        <dbReference type="EC" id="3.1.21.10"/>
    </reaction>
</comment>
<dbReference type="GO" id="GO:0006310">
    <property type="term" value="P:DNA recombination"/>
    <property type="evidence" value="ECO:0007669"/>
    <property type="project" value="UniProtKB-UniRule"/>
</dbReference>
<keyword evidence="10 13" id="KW-0233">DNA recombination</keyword>
<evidence type="ECO:0000256" key="6">
    <source>
        <dbReference type="ARBA" id="ARBA00022763"/>
    </source>
</evidence>
<dbReference type="NCBIfam" id="TIGR00228">
    <property type="entry name" value="ruvC"/>
    <property type="match status" value="1"/>
</dbReference>
<comment type="similarity">
    <text evidence="1 13">Belongs to the RuvC family.</text>
</comment>
<dbReference type="InterPro" id="IPR012337">
    <property type="entry name" value="RNaseH-like_sf"/>
</dbReference>
<dbReference type="GO" id="GO:0000287">
    <property type="term" value="F:magnesium ion binding"/>
    <property type="evidence" value="ECO:0007669"/>
    <property type="project" value="UniProtKB-UniRule"/>
</dbReference>
<dbReference type="InterPro" id="IPR002176">
    <property type="entry name" value="X-over_junc_endoDNase_RuvC"/>
</dbReference>
<dbReference type="PANTHER" id="PTHR30194:SF3">
    <property type="entry name" value="CROSSOVER JUNCTION ENDODEOXYRIBONUCLEASE RUVC"/>
    <property type="match status" value="1"/>
</dbReference>
<comment type="subcellular location">
    <subcellularLocation>
        <location evidence="13">Cytoplasm</location>
    </subcellularLocation>
</comment>
<keyword evidence="11 13" id="KW-0234">DNA repair</keyword>
<reference evidence="15 16" key="1">
    <citation type="journal article" date="2016" name="Nat. Commun.">
        <title>Thousands of microbial genomes shed light on interconnected biogeochemical processes in an aquifer system.</title>
        <authorList>
            <person name="Anantharaman K."/>
            <person name="Brown C.T."/>
            <person name="Hug L.A."/>
            <person name="Sharon I."/>
            <person name="Castelle C.J."/>
            <person name="Probst A.J."/>
            <person name="Thomas B.C."/>
            <person name="Singh A."/>
            <person name="Wilkins M.J."/>
            <person name="Karaoz U."/>
            <person name="Brodie E.L."/>
            <person name="Williams K.H."/>
            <person name="Hubbard S.S."/>
            <person name="Banfield J.F."/>
        </authorList>
    </citation>
    <scope>NUCLEOTIDE SEQUENCE [LARGE SCALE GENOMIC DNA]</scope>
</reference>
<dbReference type="GO" id="GO:0048476">
    <property type="term" value="C:Holliday junction resolvase complex"/>
    <property type="evidence" value="ECO:0007669"/>
    <property type="project" value="UniProtKB-UniRule"/>
</dbReference>
<feature type="binding site" evidence="13">
    <location>
        <position position="69"/>
    </location>
    <ligand>
        <name>Mg(2+)</name>
        <dbReference type="ChEBI" id="CHEBI:18420"/>
        <label>2</label>
    </ligand>
</feature>
<name>A0A1F6PE81_9BACT</name>
<protein>
    <recommendedName>
        <fullName evidence="13 14">Crossover junction endodeoxyribonuclease RuvC</fullName>
        <ecNumber evidence="13 14">3.1.21.10</ecNumber>
    </recommendedName>
    <alternativeName>
        <fullName evidence="13">Holliday junction nuclease RuvC</fullName>
    </alternativeName>
    <alternativeName>
        <fullName evidence="13">Holliday junction resolvase RuvC</fullName>
    </alternativeName>
</protein>
<dbReference type="Pfam" id="PF02075">
    <property type="entry name" value="RuvC"/>
    <property type="match status" value="1"/>
</dbReference>
<evidence type="ECO:0000256" key="9">
    <source>
        <dbReference type="ARBA" id="ARBA00023125"/>
    </source>
</evidence>
<feature type="active site" evidence="13">
    <location>
        <position position="69"/>
    </location>
</feature>
<evidence type="ECO:0000313" key="16">
    <source>
        <dbReference type="Proteomes" id="UP000178254"/>
    </source>
</evidence>
<dbReference type="SUPFAM" id="SSF53098">
    <property type="entry name" value="Ribonuclease H-like"/>
    <property type="match status" value="1"/>
</dbReference>
<evidence type="ECO:0000256" key="5">
    <source>
        <dbReference type="ARBA" id="ARBA00022759"/>
    </source>
</evidence>
<evidence type="ECO:0000256" key="1">
    <source>
        <dbReference type="ARBA" id="ARBA00009518"/>
    </source>
</evidence>
<dbReference type="HAMAP" id="MF_00034">
    <property type="entry name" value="RuvC"/>
    <property type="match status" value="1"/>
</dbReference>
<keyword evidence="5 13" id="KW-0255">Endonuclease</keyword>
<evidence type="ECO:0000256" key="8">
    <source>
        <dbReference type="ARBA" id="ARBA00022842"/>
    </source>
</evidence>
<dbReference type="Proteomes" id="UP000178254">
    <property type="component" value="Unassembled WGS sequence"/>
</dbReference>
<comment type="cofactor">
    <cofactor evidence="13">
        <name>Mg(2+)</name>
        <dbReference type="ChEBI" id="CHEBI:18420"/>
    </cofactor>
    <text evidence="13">Binds 2 Mg(2+) ion per subunit.</text>
</comment>
<evidence type="ECO:0000256" key="7">
    <source>
        <dbReference type="ARBA" id="ARBA00022801"/>
    </source>
</evidence>